<gene>
    <name evidence="3" type="ORF">A2390_02065</name>
</gene>
<dbReference type="AlphaFoldDB" id="A0A1G2CM99"/>
<sequence length="173" mass="19546">MAAKKEYGVVIIKPDSVRDGLEGSIVQDLVNAGVVTVWGKYWTIKPEMVPVIYPKEVTKITYSSTLKAITSGPLFILIVKSPNVYEFLAKTKGKMDKGGIRHKYCWKSKQELINEGYAGQELQDKLAENRLHTSDTIEETLAVLSICLSTRETEELRDLAPDLYEKLRDHQTE</sequence>
<dbReference type="PROSITE" id="PS51374">
    <property type="entry name" value="NDPK_LIKE"/>
    <property type="match status" value="1"/>
</dbReference>
<dbReference type="InterPro" id="IPR034907">
    <property type="entry name" value="NDK-like_dom"/>
</dbReference>
<evidence type="ECO:0000313" key="4">
    <source>
        <dbReference type="Proteomes" id="UP000178599"/>
    </source>
</evidence>
<evidence type="ECO:0000313" key="3">
    <source>
        <dbReference type="EMBL" id="OGZ02505.1"/>
    </source>
</evidence>
<protein>
    <recommendedName>
        <fullName evidence="2">Nucleoside diphosphate kinase-like domain-containing protein</fullName>
    </recommendedName>
</protein>
<reference evidence="3 4" key="1">
    <citation type="journal article" date="2016" name="Nat. Commun.">
        <title>Thousands of microbial genomes shed light on interconnected biogeochemical processes in an aquifer system.</title>
        <authorList>
            <person name="Anantharaman K."/>
            <person name="Brown C.T."/>
            <person name="Hug L.A."/>
            <person name="Sharon I."/>
            <person name="Castelle C.J."/>
            <person name="Probst A.J."/>
            <person name="Thomas B.C."/>
            <person name="Singh A."/>
            <person name="Wilkins M.J."/>
            <person name="Karaoz U."/>
            <person name="Brodie E.L."/>
            <person name="Williams K.H."/>
            <person name="Hubbard S.S."/>
            <person name="Banfield J.F."/>
        </authorList>
    </citation>
    <scope>NUCLEOTIDE SEQUENCE [LARGE SCALE GENOMIC DNA]</scope>
</reference>
<organism evidence="3 4">
    <name type="scientific">Candidatus Liptonbacteria bacterium RIFOXYB1_FULL_36_10</name>
    <dbReference type="NCBI Taxonomy" id="1798654"/>
    <lineage>
        <taxon>Bacteria</taxon>
        <taxon>Candidatus Liptoniibacteriota</taxon>
    </lineage>
</organism>
<evidence type="ECO:0000256" key="1">
    <source>
        <dbReference type="PROSITE-ProRule" id="PRU00706"/>
    </source>
</evidence>
<dbReference type="Gene3D" id="3.30.70.141">
    <property type="entry name" value="Nucleoside diphosphate kinase-like domain"/>
    <property type="match status" value="1"/>
</dbReference>
<feature type="domain" description="Nucleoside diphosphate kinase-like" evidence="2">
    <location>
        <begin position="5"/>
        <end position="155"/>
    </location>
</feature>
<comment type="similarity">
    <text evidence="1">Belongs to the NDK family.</text>
</comment>
<dbReference type="SMART" id="SM00562">
    <property type="entry name" value="NDK"/>
    <property type="match status" value="1"/>
</dbReference>
<dbReference type="EMBL" id="MHLE01000030">
    <property type="protein sequence ID" value="OGZ02505.1"/>
    <property type="molecule type" value="Genomic_DNA"/>
</dbReference>
<dbReference type="Pfam" id="PF00334">
    <property type="entry name" value="NDK"/>
    <property type="match status" value="1"/>
</dbReference>
<proteinExistence type="inferred from homology"/>
<dbReference type="Proteomes" id="UP000178599">
    <property type="component" value="Unassembled WGS sequence"/>
</dbReference>
<accession>A0A1G2CM99</accession>
<comment type="caution">
    <text evidence="3">The sequence shown here is derived from an EMBL/GenBank/DDBJ whole genome shotgun (WGS) entry which is preliminary data.</text>
</comment>
<dbReference type="InterPro" id="IPR036850">
    <property type="entry name" value="NDK-like_dom_sf"/>
</dbReference>
<comment type="caution">
    <text evidence="1">Lacks conserved residue(s) required for the propagation of feature annotation.</text>
</comment>
<name>A0A1G2CM99_9BACT</name>
<evidence type="ECO:0000259" key="2">
    <source>
        <dbReference type="SMART" id="SM00562"/>
    </source>
</evidence>
<dbReference type="SUPFAM" id="SSF54919">
    <property type="entry name" value="Nucleoside diphosphate kinase, NDK"/>
    <property type="match status" value="1"/>
</dbReference>